<organism evidence="3 5">
    <name type="scientific">Polyplax serrata</name>
    <name type="common">Common mouse louse</name>
    <dbReference type="NCBI Taxonomy" id="468196"/>
    <lineage>
        <taxon>Eukaryota</taxon>
        <taxon>Metazoa</taxon>
        <taxon>Ecdysozoa</taxon>
        <taxon>Arthropoda</taxon>
        <taxon>Hexapoda</taxon>
        <taxon>Insecta</taxon>
        <taxon>Pterygota</taxon>
        <taxon>Neoptera</taxon>
        <taxon>Paraneoptera</taxon>
        <taxon>Psocodea</taxon>
        <taxon>Troctomorpha</taxon>
        <taxon>Phthiraptera</taxon>
        <taxon>Anoplura</taxon>
        <taxon>Polyplacidae</taxon>
        <taxon>Polyplax</taxon>
    </lineage>
</organism>
<reference evidence="3 5" key="1">
    <citation type="submission" date="2023-10" db="EMBL/GenBank/DDBJ databases">
        <title>Genomes of two closely related lineages of the louse Polyplax serrata with different host specificities.</title>
        <authorList>
            <person name="Martinu J."/>
            <person name="Tarabai H."/>
            <person name="Stefka J."/>
            <person name="Hypsa V."/>
        </authorList>
    </citation>
    <scope>NUCLEOTIDE SEQUENCE [LARGE SCALE GENOMIC DNA]</scope>
    <source>
        <strain evidence="2">98ZLc_SE</strain>
        <strain evidence="3">HR10_N</strain>
    </source>
</reference>
<dbReference type="Proteomes" id="UP001372834">
    <property type="component" value="Unassembled WGS sequence"/>
</dbReference>
<dbReference type="AlphaFoldDB" id="A0AAN8SC82"/>
<feature type="domain" description="CFA20" evidence="1">
    <location>
        <begin position="12"/>
        <end position="190"/>
    </location>
</feature>
<keyword evidence="4" id="KW-1185">Reference proteome</keyword>
<evidence type="ECO:0000313" key="4">
    <source>
        <dbReference type="Proteomes" id="UP001359485"/>
    </source>
</evidence>
<name>A0AAN8SC82_POLSC</name>
<accession>A0AAN8SC82</accession>
<dbReference type="InterPro" id="IPR040441">
    <property type="entry name" value="CFA20/CFAP20DC"/>
</dbReference>
<sequence>METKEKMNDFFVSPGFVCIFHSVNKQPLSKWDKKIRSGVIRKVRDEDLCSQVLEISAPKIAATYITCPIDPCRSLGIKNPVLNLTVKNLNKYFAFDVQIQDDRGVKRRFRASTHQTVTEVKPFFSRLPLTLEDGWNQITFPLQEFTMRCFGTNHVETLRLQIYASCRLRRVFFSNKVCQEHDVPLDFRLNQLALPKRVNRVPPEKA</sequence>
<comment type="caution">
    <text evidence="3">The sequence shown here is derived from an EMBL/GenBank/DDBJ whole genome shotgun (WGS) entry which is preliminary data.</text>
</comment>
<protein>
    <recommendedName>
        <fullName evidence="1">CFA20 domain-containing protein</fullName>
    </recommendedName>
</protein>
<dbReference type="Proteomes" id="UP001359485">
    <property type="component" value="Unassembled WGS sequence"/>
</dbReference>
<dbReference type="InterPro" id="IPR007714">
    <property type="entry name" value="CFA20_dom"/>
</dbReference>
<evidence type="ECO:0000259" key="1">
    <source>
        <dbReference type="Pfam" id="PF05018"/>
    </source>
</evidence>
<dbReference type="EMBL" id="JAWJWE010000002">
    <property type="protein sequence ID" value="KAK6643054.1"/>
    <property type="molecule type" value="Genomic_DNA"/>
</dbReference>
<evidence type="ECO:0000313" key="2">
    <source>
        <dbReference type="EMBL" id="KAK6624127.1"/>
    </source>
</evidence>
<gene>
    <name evidence="3" type="ORF">RUM43_004557</name>
    <name evidence="2" type="ORF">RUM44_010985</name>
</gene>
<dbReference type="PANTHER" id="PTHR12458">
    <property type="entry name" value="ORF PROTEIN"/>
    <property type="match status" value="1"/>
</dbReference>
<evidence type="ECO:0000313" key="5">
    <source>
        <dbReference type="Proteomes" id="UP001372834"/>
    </source>
</evidence>
<evidence type="ECO:0000313" key="3">
    <source>
        <dbReference type="EMBL" id="KAK6643054.1"/>
    </source>
</evidence>
<dbReference type="EMBL" id="JAWJWF010000046">
    <property type="protein sequence ID" value="KAK6624127.1"/>
    <property type="molecule type" value="Genomic_DNA"/>
</dbReference>
<dbReference type="Pfam" id="PF05018">
    <property type="entry name" value="CFA20_dom"/>
    <property type="match status" value="1"/>
</dbReference>
<proteinExistence type="predicted"/>